<feature type="transmembrane region" description="Helical" evidence="1">
    <location>
        <begin position="95"/>
        <end position="113"/>
    </location>
</feature>
<accession>A0ABR4PSB4</accession>
<dbReference type="EMBL" id="JBFCZG010000002">
    <property type="protein sequence ID" value="KAL3426237.1"/>
    <property type="molecule type" value="Genomic_DNA"/>
</dbReference>
<comment type="caution">
    <text evidence="2">The sequence shown here is derived from an EMBL/GenBank/DDBJ whole genome shotgun (WGS) entry which is preliminary data.</text>
</comment>
<sequence>MSTSERSLRAAAALSTSCSWTLAQLEKALTLVQCAVRPAPEGYVSAGSRSCGAPQLRRSRLARGGKKGVNCDRELPLRWAQGKSHEIRSRADMDIWAAAAAAAAATAIAMFIGRPW</sequence>
<evidence type="ECO:0000313" key="2">
    <source>
        <dbReference type="EMBL" id="KAL3426237.1"/>
    </source>
</evidence>
<gene>
    <name evidence="2" type="ORF">PVAG01_03028</name>
</gene>
<organism evidence="2 3">
    <name type="scientific">Phlyctema vagabunda</name>
    <dbReference type="NCBI Taxonomy" id="108571"/>
    <lineage>
        <taxon>Eukaryota</taxon>
        <taxon>Fungi</taxon>
        <taxon>Dikarya</taxon>
        <taxon>Ascomycota</taxon>
        <taxon>Pezizomycotina</taxon>
        <taxon>Leotiomycetes</taxon>
        <taxon>Helotiales</taxon>
        <taxon>Dermateaceae</taxon>
        <taxon>Phlyctema</taxon>
    </lineage>
</organism>
<keyword evidence="1" id="KW-0812">Transmembrane</keyword>
<keyword evidence="3" id="KW-1185">Reference proteome</keyword>
<evidence type="ECO:0000313" key="3">
    <source>
        <dbReference type="Proteomes" id="UP001629113"/>
    </source>
</evidence>
<name>A0ABR4PSB4_9HELO</name>
<evidence type="ECO:0000256" key="1">
    <source>
        <dbReference type="SAM" id="Phobius"/>
    </source>
</evidence>
<protein>
    <submittedName>
        <fullName evidence="2">Uncharacterized protein</fullName>
    </submittedName>
</protein>
<dbReference type="Proteomes" id="UP001629113">
    <property type="component" value="Unassembled WGS sequence"/>
</dbReference>
<proteinExistence type="predicted"/>
<keyword evidence="1" id="KW-1133">Transmembrane helix</keyword>
<keyword evidence="1" id="KW-0472">Membrane</keyword>
<reference evidence="2 3" key="1">
    <citation type="submission" date="2024-06" db="EMBL/GenBank/DDBJ databases">
        <title>Complete genome of Phlyctema vagabunda strain 19-DSS-EL-015.</title>
        <authorList>
            <person name="Fiorenzani C."/>
        </authorList>
    </citation>
    <scope>NUCLEOTIDE SEQUENCE [LARGE SCALE GENOMIC DNA]</scope>
    <source>
        <strain evidence="2 3">19-DSS-EL-015</strain>
    </source>
</reference>